<dbReference type="Gene3D" id="3.40.50.1820">
    <property type="entry name" value="alpha/beta hydrolase"/>
    <property type="match status" value="1"/>
</dbReference>
<dbReference type="RefSeq" id="WP_314510622.1">
    <property type="nucleotide sequence ID" value="NZ_JASJOU010000003.1"/>
</dbReference>
<evidence type="ECO:0000259" key="1">
    <source>
        <dbReference type="Pfam" id="PF00561"/>
    </source>
</evidence>
<dbReference type="PRINTS" id="PR00111">
    <property type="entry name" value="ABHYDROLASE"/>
</dbReference>
<accession>A0AAE3UE96</accession>
<dbReference type="PANTHER" id="PTHR43433:SF5">
    <property type="entry name" value="AB HYDROLASE-1 DOMAIN-CONTAINING PROTEIN"/>
    <property type="match status" value="1"/>
</dbReference>
<dbReference type="Pfam" id="PF00561">
    <property type="entry name" value="Abhydrolase_1"/>
    <property type="match status" value="1"/>
</dbReference>
<dbReference type="SUPFAM" id="SSF53474">
    <property type="entry name" value="alpha/beta-Hydrolases"/>
    <property type="match status" value="1"/>
</dbReference>
<keyword evidence="3" id="KW-1185">Reference proteome</keyword>
<feature type="domain" description="AB hydrolase-1" evidence="1">
    <location>
        <begin position="27"/>
        <end position="274"/>
    </location>
</feature>
<gene>
    <name evidence="2" type="ORF">QNI22_10705</name>
</gene>
<evidence type="ECO:0000313" key="3">
    <source>
        <dbReference type="Proteomes" id="UP001232063"/>
    </source>
</evidence>
<proteinExistence type="predicted"/>
<dbReference type="GO" id="GO:0004806">
    <property type="term" value="F:triacylglycerol lipase activity"/>
    <property type="evidence" value="ECO:0007669"/>
    <property type="project" value="TreeGrafter"/>
</dbReference>
<dbReference type="EMBL" id="JASJOU010000003">
    <property type="protein sequence ID" value="MDJ1501121.1"/>
    <property type="molecule type" value="Genomic_DNA"/>
</dbReference>
<dbReference type="PANTHER" id="PTHR43433">
    <property type="entry name" value="HYDROLASE, ALPHA/BETA FOLD FAMILY PROTEIN"/>
    <property type="match status" value="1"/>
</dbReference>
<dbReference type="AlphaFoldDB" id="A0AAE3UE96"/>
<comment type="caution">
    <text evidence="2">The sequence shown here is derived from an EMBL/GenBank/DDBJ whole genome shotgun (WGS) entry which is preliminary data.</text>
</comment>
<keyword evidence="2" id="KW-0378">Hydrolase</keyword>
<evidence type="ECO:0000313" key="2">
    <source>
        <dbReference type="EMBL" id="MDJ1501121.1"/>
    </source>
</evidence>
<dbReference type="InterPro" id="IPR050471">
    <property type="entry name" value="AB_hydrolase"/>
</dbReference>
<organism evidence="2 3">
    <name type="scientific">Xanthocytophaga agilis</name>
    <dbReference type="NCBI Taxonomy" id="3048010"/>
    <lineage>
        <taxon>Bacteria</taxon>
        <taxon>Pseudomonadati</taxon>
        <taxon>Bacteroidota</taxon>
        <taxon>Cytophagia</taxon>
        <taxon>Cytophagales</taxon>
        <taxon>Rhodocytophagaceae</taxon>
        <taxon>Xanthocytophaga</taxon>
    </lineage>
</organism>
<dbReference type="InterPro" id="IPR029058">
    <property type="entry name" value="AB_hydrolase_fold"/>
</dbReference>
<dbReference type="InterPro" id="IPR000073">
    <property type="entry name" value="AB_hydrolase_1"/>
</dbReference>
<reference evidence="2" key="1">
    <citation type="submission" date="2023-05" db="EMBL/GenBank/DDBJ databases">
        <authorList>
            <person name="Zhang X."/>
        </authorList>
    </citation>
    <scope>NUCLEOTIDE SEQUENCE</scope>
    <source>
        <strain evidence="2">BD1B2-1</strain>
    </source>
</reference>
<name>A0AAE3UE96_9BACT</name>
<dbReference type="Proteomes" id="UP001232063">
    <property type="component" value="Unassembled WGS sequence"/>
</dbReference>
<protein>
    <submittedName>
        <fullName evidence="2">Alpha/beta hydrolase</fullName>
    </submittedName>
</protein>
<dbReference type="GO" id="GO:0046503">
    <property type="term" value="P:glycerolipid catabolic process"/>
    <property type="evidence" value="ECO:0007669"/>
    <property type="project" value="TreeGrafter"/>
</dbReference>
<sequence length="299" mass="31922">MKEETAQNIGPSRIEMVYQRLGDPTSPPVFLIMGGGAQMIAWPDGFCAELVNQGLQLIRFDNRDTGLSTHFSNAPMPNLPAAKAGDFSSVAYTLSDMAADTVGLMDALGFESVHLVGASMGGMIAQTIAIEYPTRVRSLTSMMSTTGNPTVGQPDYGVLASLGAPPSDDRQGAIDWQVKALRVIGSTKYPFDAIAAAETAGRAWDRDHDPLGMLRQAVAVLKSGDRTELLHTLHVPTLVIHGTDDKMMDVSGGKATAKAIPGAELVLFEGMGHNFPKPLWTEFASRIAGLIHRVEVSVM</sequence>